<proteinExistence type="predicted"/>
<dbReference type="Gene3D" id="1.25.40.20">
    <property type="entry name" value="Ankyrin repeat-containing domain"/>
    <property type="match status" value="1"/>
</dbReference>
<dbReference type="PROSITE" id="PS50088">
    <property type="entry name" value="ANK_REPEAT"/>
    <property type="match status" value="1"/>
</dbReference>
<dbReference type="PROSITE" id="PS51126">
    <property type="entry name" value="DILUTE"/>
    <property type="match status" value="1"/>
</dbReference>
<dbReference type="PANTHER" id="PTHR16027">
    <property type="entry name" value="DILUTE DOMAIN-CONTAINING PROTEIN YPR089W"/>
    <property type="match status" value="1"/>
</dbReference>
<keyword evidence="5" id="KW-1185">Reference proteome</keyword>
<protein>
    <recommendedName>
        <fullName evidence="3">Dilute domain-containing protein</fullName>
    </recommendedName>
</protein>
<dbReference type="RefSeq" id="XP_064684909.1">
    <property type="nucleotide sequence ID" value="XM_064820989.1"/>
</dbReference>
<organism evidence="4 5">
    <name type="scientific">Mucor velutinosus</name>
    <dbReference type="NCBI Taxonomy" id="708070"/>
    <lineage>
        <taxon>Eukaryota</taxon>
        <taxon>Fungi</taxon>
        <taxon>Fungi incertae sedis</taxon>
        <taxon>Mucoromycota</taxon>
        <taxon>Mucoromycotina</taxon>
        <taxon>Mucoromycetes</taxon>
        <taxon>Mucorales</taxon>
        <taxon>Mucorineae</taxon>
        <taxon>Mucoraceae</taxon>
        <taxon>Mucor</taxon>
    </lineage>
</organism>
<feature type="region of interest" description="Disordered" evidence="2">
    <location>
        <begin position="438"/>
        <end position="469"/>
    </location>
</feature>
<accession>A0AAN7I1V9</accession>
<dbReference type="InterPro" id="IPR002710">
    <property type="entry name" value="Dilute_dom"/>
</dbReference>
<gene>
    <name evidence="4" type="ORF">ATC70_001595</name>
</gene>
<dbReference type="InterPro" id="IPR002110">
    <property type="entry name" value="Ankyrin_rpt"/>
</dbReference>
<dbReference type="PROSITE" id="PS50297">
    <property type="entry name" value="ANK_REP_REGION"/>
    <property type="match status" value="1"/>
</dbReference>
<feature type="region of interest" description="Disordered" evidence="2">
    <location>
        <begin position="390"/>
        <end position="417"/>
    </location>
</feature>
<feature type="region of interest" description="Disordered" evidence="2">
    <location>
        <begin position="105"/>
        <end position="202"/>
    </location>
</feature>
<feature type="compositionally biased region" description="Low complexity" evidence="2">
    <location>
        <begin position="400"/>
        <end position="416"/>
    </location>
</feature>
<comment type="caution">
    <text evidence="4">The sequence shown here is derived from an EMBL/GenBank/DDBJ whole genome shotgun (WGS) entry which is preliminary data.</text>
</comment>
<dbReference type="GO" id="GO:0051020">
    <property type="term" value="F:GTPase binding"/>
    <property type="evidence" value="ECO:0007669"/>
    <property type="project" value="TreeGrafter"/>
</dbReference>
<evidence type="ECO:0000256" key="1">
    <source>
        <dbReference type="PROSITE-ProRule" id="PRU00023"/>
    </source>
</evidence>
<dbReference type="PANTHER" id="PTHR16027:SF6">
    <property type="entry name" value="DILUTE DOMAIN-CONTAINING PROTEIN"/>
    <property type="match status" value="1"/>
</dbReference>
<dbReference type="Proteomes" id="UP001304243">
    <property type="component" value="Unassembled WGS sequence"/>
</dbReference>
<dbReference type="SUPFAM" id="SSF48403">
    <property type="entry name" value="Ankyrin repeat"/>
    <property type="match status" value="1"/>
</dbReference>
<dbReference type="GeneID" id="89945297"/>
<dbReference type="AlphaFoldDB" id="A0AAN7I1V9"/>
<dbReference type="Pfam" id="PF01843">
    <property type="entry name" value="DIL"/>
    <property type="match status" value="1"/>
</dbReference>
<feature type="compositionally biased region" description="Polar residues" evidence="2">
    <location>
        <begin position="445"/>
        <end position="457"/>
    </location>
</feature>
<dbReference type="Pfam" id="PF12796">
    <property type="entry name" value="Ank_2"/>
    <property type="match status" value="1"/>
</dbReference>
<feature type="compositionally biased region" description="Pro residues" evidence="2">
    <location>
        <begin position="134"/>
        <end position="145"/>
    </location>
</feature>
<evidence type="ECO:0000313" key="5">
    <source>
        <dbReference type="Proteomes" id="UP001304243"/>
    </source>
</evidence>
<dbReference type="SMART" id="SM00248">
    <property type="entry name" value="ANK"/>
    <property type="match status" value="2"/>
</dbReference>
<evidence type="ECO:0000256" key="2">
    <source>
        <dbReference type="SAM" id="MobiDB-lite"/>
    </source>
</evidence>
<feature type="repeat" description="ANK" evidence="1">
    <location>
        <begin position="318"/>
        <end position="350"/>
    </location>
</feature>
<dbReference type="SMART" id="SM01132">
    <property type="entry name" value="DIL"/>
    <property type="match status" value="1"/>
</dbReference>
<keyword evidence="1" id="KW-0040">ANK repeat</keyword>
<dbReference type="InterPro" id="IPR036770">
    <property type="entry name" value="Ankyrin_rpt-contain_sf"/>
</dbReference>
<dbReference type="InterPro" id="IPR052072">
    <property type="entry name" value="Vascular_dev_regulator"/>
</dbReference>
<evidence type="ECO:0000259" key="3">
    <source>
        <dbReference type="PROSITE" id="PS51126"/>
    </source>
</evidence>
<dbReference type="EMBL" id="JASEJX010000013">
    <property type="protein sequence ID" value="KAK4518243.1"/>
    <property type="molecule type" value="Genomic_DNA"/>
</dbReference>
<name>A0AAN7I1V9_9FUNG</name>
<feature type="region of interest" description="Disordered" evidence="2">
    <location>
        <begin position="923"/>
        <end position="944"/>
    </location>
</feature>
<evidence type="ECO:0000313" key="4">
    <source>
        <dbReference type="EMBL" id="KAK4518243.1"/>
    </source>
</evidence>
<sequence>MDNTSKIAALKTPKTTIASRRPMLNSQRSMSVLSINTSATHHDLMRRNSSSMTTSNRHRSGIHASSTPPPPLPTLATSTQMSPEELSSKIADSFQQFSSMLSQLSTNTTLQQKHQRTHNAAVAKSGMVTTPTAPVTPPPTLPPLPSAKSTLVRHPPSSSPQPQPQQQKQQRRSIEKSIKKKTKKPAALVTTSHEHTDCQDDNEEDAIKATKLVEIYSRYAVFNEHDNLDEIPLLHGNTRLRHCLLIKWFNRAASIGDLDTMKRMLATTQVSIHDTDDTKTGITALMYTAYFGHLQCLQLLLNHQKQNNMDTINQQDKKGWTALIWAVHGHQLDAVKVLLDHGANKSIKTKQARTVYQYPTLHSIKELLGEPEVSMPVPVSDAAANTTIPAPTLTPPPQPTELLESPTTPTPTTASIPHHDMYYQASVDGYNHFLNHHQHTKAKLASSSGSTTTNRPTDSPKLTPPDFSQLLSITTPPKQQQQQRNKEISCAVMTQEEEEDLKQWEASVKSLSTFSWNQCLPDQMFVFSQDEMHYILDHALHVTDTKSLANKNALDNALWQPANIVFLSARFAHYCSSRDLLALLLNTTAAKLSRIIKATSRDTQGLAFWIANMCQLSSYLKKDPGLSISTIDTQETLSALISEAYTYYITESQKRLEKFLPVVMDYEPIHELNQVDFADDWQRFFRRSSYTLSNRKSIDVLSTTNTATTNRPDSSERKYSLDAASLNSLDETASTPQYMTLLLTELQRTLQSYHVPPAIVIQAIAQFFHYLSCEMFNRVLTYKKYLCRSKALQIRMNLSAFEDWIRIQKLPTSLNQSFEPLVQLLQLLQCLSQLDDVLLFSSTIQTFDKLNALQVKRCVQNYRYEVTESRLPDQVTELANQWVVDHQHHWRNQRKASIEIDERETRARPTSISSLNSLLTPTNKTMHELESPTTSIPVPPTSAEEEKRNSKYLLPFSVLETTALLQGWTNEQHKYLNENDIMLYSDTIYKEIKLKKQEEFNVLDKIFPTITEEWLYSIDK</sequence>
<feature type="domain" description="Dilute" evidence="3">
    <location>
        <begin position="593"/>
        <end position="885"/>
    </location>
</feature>
<feature type="region of interest" description="Disordered" evidence="2">
    <location>
        <begin position="37"/>
        <end position="87"/>
    </location>
</feature>
<reference evidence="4 5" key="1">
    <citation type="submission" date="2022-11" db="EMBL/GenBank/DDBJ databases">
        <title>Mucor velutinosus strain NIH1002 WGS.</title>
        <authorList>
            <person name="Subramanian P."/>
            <person name="Mullikin J.C."/>
            <person name="Segre J.A."/>
            <person name="Zelazny A.M."/>
        </authorList>
    </citation>
    <scope>NUCLEOTIDE SEQUENCE [LARGE SCALE GENOMIC DNA]</scope>
    <source>
        <strain evidence="4 5">NIH1002</strain>
    </source>
</reference>